<comment type="caution">
    <text evidence="3">The sequence shown here is derived from an EMBL/GenBank/DDBJ whole genome shotgun (WGS) entry which is preliminary data.</text>
</comment>
<evidence type="ECO:0000256" key="2">
    <source>
        <dbReference type="SAM" id="SignalP"/>
    </source>
</evidence>
<dbReference type="EMBL" id="BOCI01000457">
    <property type="protein sequence ID" value="GHW01909.1"/>
    <property type="molecule type" value="Genomic_DNA"/>
</dbReference>
<feature type="chain" id="PRO_5046338415" description="DUF1269 domain-containing family protein" evidence="2">
    <location>
        <begin position="22"/>
        <end position="131"/>
    </location>
</feature>
<evidence type="ECO:0008006" key="5">
    <source>
        <dbReference type="Google" id="ProtNLM"/>
    </source>
</evidence>
<evidence type="ECO:0000313" key="4">
    <source>
        <dbReference type="Proteomes" id="UP000616547"/>
    </source>
</evidence>
<feature type="signal peptide" evidence="2">
    <location>
        <begin position="1"/>
        <end position="21"/>
    </location>
</feature>
<organism evidence="3 4">
    <name type="scientific">Lactobacillus nasalidis</name>
    <dbReference type="NCBI Taxonomy" id="2797258"/>
    <lineage>
        <taxon>Bacteria</taxon>
        <taxon>Bacillati</taxon>
        <taxon>Bacillota</taxon>
        <taxon>Bacilli</taxon>
        <taxon>Lactobacillales</taxon>
        <taxon>Lactobacillaceae</taxon>
        <taxon>Lactobacillus</taxon>
    </lineage>
</organism>
<keyword evidence="4" id="KW-1185">Reference proteome</keyword>
<evidence type="ECO:0000256" key="1">
    <source>
        <dbReference type="SAM" id="MobiDB-lite"/>
    </source>
</evidence>
<evidence type="ECO:0000313" key="3">
    <source>
        <dbReference type="EMBL" id="GHW01909.1"/>
    </source>
</evidence>
<accession>A0ABQ3W810</accession>
<name>A0ABQ3W810_9LACO</name>
<protein>
    <recommendedName>
        <fullName evidence="5">DUF1269 domain-containing family protein</fullName>
    </recommendedName>
</protein>
<feature type="compositionally biased region" description="Low complexity" evidence="1">
    <location>
        <begin position="116"/>
        <end position="131"/>
    </location>
</feature>
<dbReference type="RefSeq" id="WP_201330892.1">
    <property type="nucleotide sequence ID" value="NZ_BOCG01000136.1"/>
</dbReference>
<reference evidence="4" key="1">
    <citation type="submission" date="2021-01" db="EMBL/GenBank/DDBJ databases">
        <title>Draft genome sequence of Nasalis larvatus strain YZ03.</title>
        <authorList>
            <person name="Suzuki-Hashido N."/>
            <person name="Tsuchida S."/>
            <person name="Hayakawa T."/>
        </authorList>
    </citation>
    <scope>NUCLEOTIDE SEQUENCE [LARGE SCALE GENOMIC DNA]</scope>
    <source>
        <strain evidence="4">YZ03</strain>
    </source>
</reference>
<keyword evidence="2" id="KW-0732">Signal</keyword>
<sequence>MSKFGSFLLGAVFGAAAGVAAASLISDDKLEEVKDKIKSNPNVEDLKEKYDNGTEILKNQLASFPKNIEDDSELKDFDDIVIDDSANQSGEQDASDLDNAEKGEEGEDKPDDAGESAEPTEPTTPTSPDQE</sequence>
<proteinExistence type="predicted"/>
<gene>
    <name evidence="3" type="ORF">lacNasYZ03_15960</name>
</gene>
<dbReference type="Proteomes" id="UP000616547">
    <property type="component" value="Unassembled WGS sequence"/>
</dbReference>
<feature type="compositionally biased region" description="Acidic residues" evidence="1">
    <location>
        <begin position="93"/>
        <end position="115"/>
    </location>
</feature>
<feature type="region of interest" description="Disordered" evidence="1">
    <location>
        <begin position="79"/>
        <end position="131"/>
    </location>
</feature>